<gene>
    <name evidence="3" type="ORF">MTBPR1_10044</name>
</gene>
<feature type="domain" description="HIT" evidence="2">
    <location>
        <begin position="1"/>
        <end position="103"/>
    </location>
</feature>
<protein>
    <submittedName>
        <fullName evidence="3">Putative HIT family hydrolase</fullName>
    </submittedName>
</protein>
<evidence type="ECO:0000313" key="3">
    <source>
        <dbReference type="EMBL" id="SCA54797.1"/>
    </source>
</evidence>
<dbReference type="Proteomes" id="UP000231658">
    <property type="component" value="Unassembled WGS sequence"/>
</dbReference>
<dbReference type="PROSITE" id="PS51084">
    <property type="entry name" value="HIT_2"/>
    <property type="match status" value="1"/>
</dbReference>
<keyword evidence="4" id="KW-1185">Reference proteome</keyword>
<keyword evidence="3" id="KW-0378">Hydrolase</keyword>
<dbReference type="InterPro" id="IPR036265">
    <property type="entry name" value="HIT-like_sf"/>
</dbReference>
<evidence type="ECO:0000313" key="4">
    <source>
        <dbReference type="Proteomes" id="UP000231658"/>
    </source>
</evidence>
<reference evidence="3 4" key="1">
    <citation type="submission" date="2016-07" db="EMBL/GenBank/DDBJ databases">
        <authorList>
            <person name="Lefevre C.T."/>
        </authorList>
    </citation>
    <scope>NUCLEOTIDE SEQUENCE [LARGE SCALE GENOMIC DNA]</scope>
    <source>
        <strain evidence="3">PR1</strain>
    </source>
</reference>
<evidence type="ECO:0000256" key="1">
    <source>
        <dbReference type="PROSITE-ProRule" id="PRU00464"/>
    </source>
</evidence>
<dbReference type="STRING" id="1867952.MTBPR1_10044"/>
<dbReference type="InterPro" id="IPR026026">
    <property type="entry name" value="HIT_Hint"/>
</dbReference>
<dbReference type="AlphaFoldDB" id="A0A1C3RBY7"/>
<proteinExistence type="predicted"/>
<dbReference type="InterPro" id="IPR011146">
    <property type="entry name" value="HIT-like"/>
</dbReference>
<dbReference type="EMBL" id="FLYE01000001">
    <property type="protein sequence ID" value="SCA54797.1"/>
    <property type="molecule type" value="Genomic_DNA"/>
</dbReference>
<accession>A0A1C3RBY7</accession>
<dbReference type="PIRSF" id="PIRSF000714">
    <property type="entry name" value="HIT"/>
    <property type="match status" value="1"/>
</dbReference>
<dbReference type="Pfam" id="PF01230">
    <property type="entry name" value="HIT"/>
    <property type="match status" value="1"/>
</dbReference>
<name>A0A1C3RBY7_9PROT</name>
<dbReference type="OrthoDB" id="9799145at2"/>
<organism evidence="3 4">
    <name type="scientific">Candidatus Terasakiella magnetica</name>
    <dbReference type="NCBI Taxonomy" id="1867952"/>
    <lineage>
        <taxon>Bacteria</taxon>
        <taxon>Pseudomonadati</taxon>
        <taxon>Pseudomonadota</taxon>
        <taxon>Alphaproteobacteria</taxon>
        <taxon>Rhodospirillales</taxon>
        <taxon>Terasakiellaceae</taxon>
        <taxon>Terasakiella</taxon>
    </lineage>
</organism>
<dbReference type="GO" id="GO:0016787">
    <property type="term" value="F:hydrolase activity"/>
    <property type="evidence" value="ECO:0007669"/>
    <property type="project" value="UniProtKB-KW"/>
</dbReference>
<dbReference type="RefSeq" id="WP_069185543.1">
    <property type="nucleotide sequence ID" value="NZ_FLYE01000001.1"/>
</dbReference>
<dbReference type="SUPFAM" id="SSF54197">
    <property type="entry name" value="HIT-like"/>
    <property type="match status" value="1"/>
</dbReference>
<sequence>MFKLNERIDNDTFEICELSLCKVLLMNDAQYPWIILVPMIEGMTEMHHIPQEKQAELYKNINQASEIMERLFAPKSLNVAALGNVVSQLHIHVVARFETDIAWPGPIWGQHPAQPYQNDERLNKLKEAFQQLQSRS</sequence>
<evidence type="ECO:0000259" key="2">
    <source>
        <dbReference type="PROSITE" id="PS51084"/>
    </source>
</evidence>
<dbReference type="Gene3D" id="3.30.428.10">
    <property type="entry name" value="HIT-like"/>
    <property type="match status" value="1"/>
</dbReference>
<comment type="caution">
    <text evidence="1">Lacks conserved residue(s) required for the propagation of feature annotation.</text>
</comment>